<protein>
    <submittedName>
        <fullName evidence="1">Uncharacterized protein</fullName>
    </submittedName>
</protein>
<dbReference type="Proteomes" id="UP000276133">
    <property type="component" value="Unassembled WGS sequence"/>
</dbReference>
<comment type="caution">
    <text evidence="1">The sequence shown here is derived from an EMBL/GenBank/DDBJ whole genome shotgun (WGS) entry which is preliminary data.</text>
</comment>
<name>A0A3M7R2X0_BRAPC</name>
<gene>
    <name evidence="1" type="ORF">BpHYR1_004682</name>
</gene>
<accession>A0A3M7R2X0</accession>
<dbReference type="EMBL" id="REGN01004341">
    <property type="protein sequence ID" value="RNA17923.1"/>
    <property type="molecule type" value="Genomic_DNA"/>
</dbReference>
<sequence>MCDLLFSYWLELIFPAGSDYRVTYSTAFRSSKANYFYLKIIEVSQDSSNSSELWMISAVFLSFNDRLKLSRLDLKCSYNAKF</sequence>
<evidence type="ECO:0000313" key="2">
    <source>
        <dbReference type="Proteomes" id="UP000276133"/>
    </source>
</evidence>
<keyword evidence="2" id="KW-1185">Reference proteome</keyword>
<evidence type="ECO:0000313" key="1">
    <source>
        <dbReference type="EMBL" id="RNA17923.1"/>
    </source>
</evidence>
<dbReference type="AlphaFoldDB" id="A0A3M7R2X0"/>
<proteinExistence type="predicted"/>
<reference evidence="1 2" key="1">
    <citation type="journal article" date="2018" name="Sci. Rep.">
        <title>Genomic signatures of local adaptation to the degree of environmental predictability in rotifers.</title>
        <authorList>
            <person name="Franch-Gras L."/>
            <person name="Hahn C."/>
            <person name="Garcia-Roger E.M."/>
            <person name="Carmona M.J."/>
            <person name="Serra M."/>
            <person name="Gomez A."/>
        </authorList>
    </citation>
    <scope>NUCLEOTIDE SEQUENCE [LARGE SCALE GENOMIC DNA]</scope>
    <source>
        <strain evidence="1">HYR1</strain>
    </source>
</reference>
<organism evidence="1 2">
    <name type="scientific">Brachionus plicatilis</name>
    <name type="common">Marine rotifer</name>
    <name type="synonym">Brachionus muelleri</name>
    <dbReference type="NCBI Taxonomy" id="10195"/>
    <lineage>
        <taxon>Eukaryota</taxon>
        <taxon>Metazoa</taxon>
        <taxon>Spiralia</taxon>
        <taxon>Gnathifera</taxon>
        <taxon>Rotifera</taxon>
        <taxon>Eurotatoria</taxon>
        <taxon>Monogononta</taxon>
        <taxon>Pseudotrocha</taxon>
        <taxon>Ploima</taxon>
        <taxon>Brachionidae</taxon>
        <taxon>Brachionus</taxon>
    </lineage>
</organism>